<evidence type="ECO:0000313" key="1">
    <source>
        <dbReference type="EMBL" id="MDO5987121.1"/>
    </source>
</evidence>
<comment type="caution">
    <text evidence="1">The sequence shown here is derived from an EMBL/GenBank/DDBJ whole genome shotgun (WGS) entry which is preliminary data.</text>
</comment>
<dbReference type="EMBL" id="JAUOEM010000002">
    <property type="protein sequence ID" value="MDO5987121.1"/>
    <property type="molecule type" value="Genomic_DNA"/>
</dbReference>
<name>A0ABT8WZL6_9FLAO</name>
<evidence type="ECO:0008006" key="3">
    <source>
        <dbReference type="Google" id="ProtNLM"/>
    </source>
</evidence>
<protein>
    <recommendedName>
        <fullName evidence="3">Cthe-2314-like HEPN domain-containing protein</fullName>
    </recommendedName>
</protein>
<dbReference type="RefSeq" id="WP_303281666.1">
    <property type="nucleotide sequence ID" value="NZ_BAABCZ010000005.1"/>
</dbReference>
<keyword evidence="2" id="KW-1185">Reference proteome</keyword>
<accession>A0ABT8WZL6</accession>
<gene>
    <name evidence="1" type="ORF">Q4Q39_06830</name>
</gene>
<sequence>MRHILPKTIKTFKTSFDSNSISSEDNTKKGNEIASKFLKSESYNDEFDLMVHTSNNKATFGFDFLYKSEKKFIPELDPSVIYFSSAQLFSGMIYNYKKDLLRNSFSLKDIAKDKPNQSLDDTMKQFETFFQFASSYIIMLSASLEAFVNKSIPIDYTYTTKDGIEKDIEWIHRQSIDFKTKKIIPNCTERDYTVEHEAKYQEILAIKNFRNDLIHLTPKNEITNTKYKEFYRKVIDFKYSEVIYSIRHYINYHEEGLIEECPCDNKFHFDIIKK</sequence>
<dbReference type="Proteomes" id="UP001176891">
    <property type="component" value="Unassembled WGS sequence"/>
</dbReference>
<proteinExistence type="predicted"/>
<reference evidence="1" key="1">
    <citation type="submission" date="2023-07" db="EMBL/GenBank/DDBJ databases">
        <title>Two novel species in the genus Flavivirga.</title>
        <authorList>
            <person name="Kwon K."/>
        </authorList>
    </citation>
    <scope>NUCLEOTIDE SEQUENCE</scope>
    <source>
        <strain evidence="1">KACC 14157</strain>
    </source>
</reference>
<organism evidence="1 2">
    <name type="scientific">Flavivirga amylovorans</name>
    <dbReference type="NCBI Taxonomy" id="870486"/>
    <lineage>
        <taxon>Bacteria</taxon>
        <taxon>Pseudomonadati</taxon>
        <taxon>Bacteroidota</taxon>
        <taxon>Flavobacteriia</taxon>
        <taxon>Flavobacteriales</taxon>
        <taxon>Flavobacteriaceae</taxon>
        <taxon>Flavivirga</taxon>
    </lineage>
</organism>
<evidence type="ECO:0000313" key="2">
    <source>
        <dbReference type="Proteomes" id="UP001176891"/>
    </source>
</evidence>